<reference evidence="2" key="1">
    <citation type="submission" date="2015-08" db="EMBL/GenBank/DDBJ databases">
        <title>Genome sequencing project for genomic taxonomy and phylogenomics of Bacillus-like bacteria.</title>
        <authorList>
            <person name="Liu B."/>
            <person name="Wang J."/>
            <person name="Zhu Y."/>
            <person name="Liu G."/>
            <person name="Chen Q."/>
            <person name="Chen Z."/>
            <person name="Lan J."/>
            <person name="Che J."/>
            <person name="Ge C."/>
            <person name="Shi H."/>
            <person name="Pan Z."/>
            <person name="Liu X."/>
        </authorList>
    </citation>
    <scope>NUCLEOTIDE SEQUENCE [LARGE SCALE GENOMIC DNA]</scope>
    <source>
        <strain evidence="2">FJAT-4402</strain>
    </source>
</reference>
<reference evidence="1 2" key="2">
    <citation type="journal article" date="2016" name="Int. J. Syst. Evol. Microbiol.">
        <title>Bacillus gobiensis sp. nov., isolated from a soil sample.</title>
        <authorList>
            <person name="Liu B."/>
            <person name="Liu G.H."/>
            <person name="Cetin S."/>
            <person name="Schumann P."/>
            <person name="Pan Z.Z."/>
            <person name="Chen Q.Q."/>
        </authorList>
    </citation>
    <scope>NUCLEOTIDE SEQUENCE [LARGE SCALE GENOMIC DNA]</scope>
    <source>
        <strain evidence="1 2">FJAT-4402</strain>
    </source>
</reference>
<dbReference type="EMBL" id="CP012600">
    <property type="protein sequence ID" value="ALC82663.1"/>
    <property type="molecule type" value="Genomic_DNA"/>
</dbReference>
<evidence type="ECO:0000313" key="2">
    <source>
        <dbReference type="Proteomes" id="UP000067625"/>
    </source>
</evidence>
<dbReference type="STRING" id="1441095.AM592_14570"/>
<accession>A0A0M4FYZ2</accession>
<dbReference type="PATRIC" id="fig|1441095.3.peg.3218"/>
<dbReference type="Proteomes" id="UP000067625">
    <property type="component" value="Chromosome"/>
</dbReference>
<gene>
    <name evidence="1" type="ORF">AM592_14570</name>
</gene>
<proteinExistence type="predicted"/>
<protein>
    <submittedName>
        <fullName evidence="1">Uncharacterized protein</fullName>
    </submittedName>
</protein>
<evidence type="ECO:0000313" key="1">
    <source>
        <dbReference type="EMBL" id="ALC82663.1"/>
    </source>
</evidence>
<keyword evidence="2" id="KW-1185">Reference proteome</keyword>
<sequence>MMFKTGMDDGSEMDSSGNGVSAGKCTELMWNCIIPTFNCTDIDFICTDAGFICTDLSYNCTIHGH</sequence>
<dbReference type="AlphaFoldDB" id="A0A0M4FYZ2"/>
<organism evidence="1 2">
    <name type="scientific">Bacillus gobiensis</name>
    <dbReference type="NCBI Taxonomy" id="1441095"/>
    <lineage>
        <taxon>Bacteria</taxon>
        <taxon>Bacillati</taxon>
        <taxon>Bacillota</taxon>
        <taxon>Bacilli</taxon>
        <taxon>Bacillales</taxon>
        <taxon>Bacillaceae</taxon>
        <taxon>Bacillus</taxon>
    </lineage>
</organism>
<name>A0A0M4FYZ2_9BACI</name>